<dbReference type="EMBL" id="JAVHXJ020000278">
    <property type="protein sequence ID" value="MGI1900974.1"/>
    <property type="molecule type" value="Genomic_DNA"/>
</dbReference>
<sequence length="208" mass="23468">TNSPKATKKSYDKEFVKKVVLLVNDGFDPCVWEPYNSSTSSQSRIAILNLIAHFVESGGKAFADSTYILTAVQACARGENLNIEFPALFTTHFGTEFGRLHSSRYGHMNDCNFDDEMPFTVATEEIFLPNVRGYKLNMNNQHLQKYMASRKKQNIMLQGNFFNGAAFKLVVTAKNIGGGDTLSYKFKARRCNLRHRINGLNVMFDIEA</sequence>
<name>A0ACC7RHG4_9VIBR</name>
<accession>A0ACC7RHG4</accession>
<organism evidence="1 2">
    <name type="scientific">Vibrio campbellii</name>
    <dbReference type="NCBI Taxonomy" id="680"/>
    <lineage>
        <taxon>Bacteria</taxon>
        <taxon>Pseudomonadati</taxon>
        <taxon>Pseudomonadota</taxon>
        <taxon>Gammaproteobacteria</taxon>
        <taxon>Vibrionales</taxon>
        <taxon>Vibrionaceae</taxon>
        <taxon>Vibrio</taxon>
    </lineage>
</organism>
<feature type="non-terminal residue" evidence="1">
    <location>
        <position position="1"/>
    </location>
</feature>
<protein>
    <submittedName>
        <fullName evidence="1">Uncharacterized protein</fullName>
    </submittedName>
</protein>
<comment type="caution">
    <text evidence="1">The sequence shown here is derived from an EMBL/GenBank/DDBJ whole genome shotgun (WGS) entry which is preliminary data.</text>
</comment>
<proteinExistence type="predicted"/>
<dbReference type="Proteomes" id="UP001354073">
    <property type="component" value="Unassembled WGS sequence"/>
</dbReference>
<evidence type="ECO:0000313" key="2">
    <source>
        <dbReference type="Proteomes" id="UP001354073"/>
    </source>
</evidence>
<evidence type="ECO:0000313" key="1">
    <source>
        <dbReference type="EMBL" id="MGI1900974.1"/>
    </source>
</evidence>
<gene>
    <name evidence="1" type="ORF">REH74_025955</name>
</gene>
<reference evidence="1" key="1">
    <citation type="submission" date="2024-11" db="EMBL/GenBank/DDBJ databases">
        <title>Identification of new Vibrio campbellii strains harboring the pVA1 plasmid isolated from Penaeus vannamei postlarvae affected by outbreaks of acute hepatopancreatic necrosis disease (AHPND) in Mexico.</title>
        <authorList>
            <person name="Gomez-Gil B."/>
            <person name="Enciso-Ibarra J."/>
        </authorList>
    </citation>
    <scope>NUCLEOTIDE SEQUENCE</scope>
    <source>
        <strain evidence="1">M270204</strain>
    </source>
</reference>